<keyword evidence="2" id="KW-0489">Methyltransferase</keyword>
<dbReference type="InterPro" id="IPR013216">
    <property type="entry name" value="Methyltransf_11"/>
</dbReference>
<name>A0A7K3LIU4_9ACTN</name>
<dbReference type="AlphaFoldDB" id="A0A7K3LIU4"/>
<proteinExistence type="predicted"/>
<dbReference type="Proteomes" id="UP000466307">
    <property type="component" value="Unassembled WGS sequence"/>
</dbReference>
<dbReference type="PANTHER" id="PTHR43591">
    <property type="entry name" value="METHYLTRANSFERASE"/>
    <property type="match status" value="1"/>
</dbReference>
<accession>A0A7K3LIU4</accession>
<comment type="caution">
    <text evidence="2">The sequence shown here is derived from an EMBL/GenBank/DDBJ whole genome shotgun (WGS) entry which is preliminary data.</text>
</comment>
<dbReference type="GO" id="GO:0008757">
    <property type="term" value="F:S-adenosylmethionine-dependent methyltransferase activity"/>
    <property type="evidence" value="ECO:0007669"/>
    <property type="project" value="InterPro"/>
</dbReference>
<keyword evidence="3" id="KW-1185">Reference proteome</keyword>
<reference evidence="2 3" key="1">
    <citation type="submission" date="2020-01" db="EMBL/GenBank/DDBJ databases">
        <title>Investigation of new actinobacteria for the biodesulphurisation of diesel fuel.</title>
        <authorList>
            <person name="Athi Narayanan S.M."/>
        </authorList>
    </citation>
    <scope>NUCLEOTIDE SEQUENCE [LARGE SCALE GENOMIC DNA]</scope>
    <source>
        <strain evidence="2 3">213E</strain>
    </source>
</reference>
<evidence type="ECO:0000313" key="3">
    <source>
        <dbReference type="Proteomes" id="UP000466307"/>
    </source>
</evidence>
<dbReference type="CDD" id="cd02440">
    <property type="entry name" value="AdoMet_MTases"/>
    <property type="match status" value="1"/>
</dbReference>
<dbReference type="SUPFAM" id="SSF53335">
    <property type="entry name" value="S-adenosyl-L-methionine-dependent methyltransferases"/>
    <property type="match status" value="1"/>
</dbReference>
<evidence type="ECO:0000313" key="2">
    <source>
        <dbReference type="EMBL" id="NDK88182.1"/>
    </source>
</evidence>
<organism evidence="2 3">
    <name type="scientific">Gordonia desulfuricans</name>
    <dbReference type="NCBI Taxonomy" id="89051"/>
    <lineage>
        <taxon>Bacteria</taxon>
        <taxon>Bacillati</taxon>
        <taxon>Actinomycetota</taxon>
        <taxon>Actinomycetes</taxon>
        <taxon>Mycobacteriales</taxon>
        <taxon>Gordoniaceae</taxon>
        <taxon>Gordonia</taxon>
    </lineage>
</organism>
<protein>
    <submittedName>
        <fullName evidence="2">Methyltransferase domain-containing protein</fullName>
    </submittedName>
</protein>
<dbReference type="EMBL" id="JAADZU010000002">
    <property type="protein sequence ID" value="NDK88182.1"/>
    <property type="molecule type" value="Genomic_DNA"/>
</dbReference>
<gene>
    <name evidence="2" type="ORF">GYA93_01080</name>
</gene>
<dbReference type="GO" id="GO:0032259">
    <property type="term" value="P:methylation"/>
    <property type="evidence" value="ECO:0007669"/>
    <property type="project" value="UniProtKB-KW"/>
</dbReference>
<dbReference type="Pfam" id="PF08241">
    <property type="entry name" value="Methyltransf_11"/>
    <property type="match status" value="1"/>
</dbReference>
<dbReference type="Gene3D" id="3.40.50.150">
    <property type="entry name" value="Vaccinia Virus protein VP39"/>
    <property type="match status" value="1"/>
</dbReference>
<keyword evidence="2" id="KW-0808">Transferase</keyword>
<dbReference type="InterPro" id="IPR029063">
    <property type="entry name" value="SAM-dependent_MTases_sf"/>
</dbReference>
<sequence>MSTPASRLMGNPLFSRIYQDIWRPVFTRAFSHGSTETADYDKALRAYLSRPGERLVLDVACGPGNYTGQIADGLTGDGRVIGVDFSSAMLRTALATNRSPRAAYLRADAHVLPFPDNTFDQTLCLAALYLIPDPLPVLDEMVRVAAPGAEIVVFTSAAGPVSSIPGVGLFARIGGFRIFGVDEIIDRLHRNGVRHVEQSLIGEGQYVLGSKPD</sequence>
<evidence type="ECO:0000259" key="1">
    <source>
        <dbReference type="Pfam" id="PF08241"/>
    </source>
</evidence>
<feature type="domain" description="Methyltransferase type 11" evidence="1">
    <location>
        <begin position="57"/>
        <end position="152"/>
    </location>
</feature>